<keyword evidence="1" id="KW-0812">Transmembrane</keyword>
<organism evidence="2 3">
    <name type="scientific">Noviluteimonas gilva</name>
    <dbReference type="NCBI Taxonomy" id="2682097"/>
    <lineage>
        <taxon>Bacteria</taxon>
        <taxon>Pseudomonadati</taxon>
        <taxon>Pseudomonadota</taxon>
        <taxon>Gammaproteobacteria</taxon>
        <taxon>Lysobacterales</taxon>
        <taxon>Lysobacteraceae</taxon>
        <taxon>Noviluteimonas</taxon>
    </lineage>
</organism>
<keyword evidence="1" id="KW-0472">Membrane</keyword>
<protein>
    <submittedName>
        <fullName evidence="2">DUF4239 domain-containing protein</fullName>
    </submittedName>
</protein>
<comment type="caution">
    <text evidence="2">The sequence shown here is derived from an EMBL/GenBank/DDBJ whole genome shotgun (WGS) entry which is preliminary data.</text>
</comment>
<accession>A0A7C9HMP3</accession>
<dbReference type="RefSeq" id="WP_156641983.1">
    <property type="nucleotide sequence ID" value="NZ_WOXT01000002.1"/>
</dbReference>
<keyword evidence="3" id="KW-1185">Reference proteome</keyword>
<evidence type="ECO:0000313" key="3">
    <source>
        <dbReference type="Proteomes" id="UP000479692"/>
    </source>
</evidence>
<sequence>MYGPDERYLHIAPWLLALCLFVALLAARELGYAIRRRTRTDKADDDDVFAMTSVLGLLALFIGFTFSIALDRYEHRRALVVAEANALGTTWLRTSLVDAPDRDRMRAVLRAYVATRVDYGNASDPRAEADAWLRTERLQGTLWETVVHAVGPFRDTPRASLLVTTTNESIDLAAERFATRQSHVPPRILRLLATFALISAAMVGFQRGRQRNATTLLFVLLTLAIALVLDLDRPTAGLTNVPQQPMLDLQRSMQGT</sequence>
<keyword evidence="1" id="KW-1133">Transmembrane helix</keyword>
<feature type="transmembrane region" description="Helical" evidence="1">
    <location>
        <begin position="188"/>
        <end position="205"/>
    </location>
</feature>
<evidence type="ECO:0000313" key="2">
    <source>
        <dbReference type="EMBL" id="MUV14697.1"/>
    </source>
</evidence>
<proteinExistence type="predicted"/>
<reference evidence="2 3" key="1">
    <citation type="submission" date="2019-12" db="EMBL/GenBank/DDBJ databases">
        <authorList>
            <person name="Xu J."/>
        </authorList>
    </citation>
    <scope>NUCLEOTIDE SEQUENCE [LARGE SCALE GENOMIC DNA]</scope>
    <source>
        <strain evidence="2 3">HX-5-24</strain>
    </source>
</reference>
<name>A0A7C9HMP3_9GAMM</name>
<gene>
    <name evidence="2" type="ORF">GN331_10825</name>
</gene>
<dbReference type="InterPro" id="IPR025333">
    <property type="entry name" value="DUF4239"/>
</dbReference>
<dbReference type="AlphaFoldDB" id="A0A7C9HMP3"/>
<feature type="transmembrane region" description="Helical" evidence="1">
    <location>
        <begin position="48"/>
        <end position="70"/>
    </location>
</feature>
<dbReference type="EMBL" id="WOXT01000002">
    <property type="protein sequence ID" value="MUV14697.1"/>
    <property type="molecule type" value="Genomic_DNA"/>
</dbReference>
<feature type="transmembrane region" description="Helical" evidence="1">
    <location>
        <begin position="212"/>
        <end position="229"/>
    </location>
</feature>
<feature type="transmembrane region" description="Helical" evidence="1">
    <location>
        <begin position="7"/>
        <end position="27"/>
    </location>
</feature>
<evidence type="ECO:0000256" key="1">
    <source>
        <dbReference type="SAM" id="Phobius"/>
    </source>
</evidence>
<dbReference type="Pfam" id="PF14023">
    <property type="entry name" value="Bestrophin-like"/>
    <property type="match status" value="1"/>
</dbReference>
<dbReference type="Proteomes" id="UP000479692">
    <property type="component" value="Unassembled WGS sequence"/>
</dbReference>